<dbReference type="SUPFAM" id="SSF160246">
    <property type="entry name" value="EspE N-terminal domain-like"/>
    <property type="match status" value="1"/>
</dbReference>
<keyword evidence="2" id="KW-0547">Nucleotide-binding</keyword>
<dbReference type="PANTHER" id="PTHR30258">
    <property type="entry name" value="TYPE II SECRETION SYSTEM PROTEIN GSPE-RELATED"/>
    <property type="match status" value="1"/>
</dbReference>
<dbReference type="Gene3D" id="3.30.450.90">
    <property type="match status" value="1"/>
</dbReference>
<evidence type="ECO:0000313" key="5">
    <source>
        <dbReference type="EMBL" id="ABD72086.1"/>
    </source>
</evidence>
<sequence length="575" mass="63686">MSNALHIVETPALAVPLRTGEILIRDGVITRHQLEIALKQQRVWRNSGRITPIGEILHELRFADRAAIENAVLMTAGSTTGIFEVLLSSVTCMRYRVHPIRMDGETLVIQSRQRLSDREKQRILDACHVSAKYLKVVAADHQAIASALSMHEKQDSSLDIWIRRLQHDPSGYVLKAFMGHMIGEASQRDASDIHLDRKDDVHSWISYRIDGDMSQMYMLPSKLMAAIIVRIKTEAGMDASSTQRPQDGRISLDSRHQKLDIRVSSQPIAGGETIALRLLSSDSIKSLNILFPQQPELIAHLKKLTRVDSKTGGFILISGATGMGKSTTLYALLQELDRDRLNVMTVEDPVEYQLAFLRQIQLNQFLGEQATDMERSLLRQDPDVLVFGEMRDENSTIAALRLAESGHLVISTIHANDAVQTFERLANKVGEANRDDMLYILGSYLKAIIAQRLIKKLCLCARPATPEYRSLHAQTAADLGISDEATGLLEPGKCKACNNTGYRGRVMLHETLLIPDDDLVRKNLLTAITSPNGFSSILDVPGVKHIARTDTLRTLVSSGVIPLGFAALQMGVSAS</sequence>
<dbReference type="Gene3D" id="3.40.50.300">
    <property type="entry name" value="P-loop containing nucleotide triphosphate hydrolases"/>
    <property type="match status" value="1"/>
</dbReference>
<dbReference type="HOGENOM" id="CLU_013446_10_6_4"/>
<organism evidence="5 6">
    <name type="scientific">Albidiferax ferrireducens (strain ATCC BAA-621 / DSM 15236 / T118)</name>
    <name type="common">Rhodoferax ferrireducens</name>
    <dbReference type="NCBI Taxonomy" id="338969"/>
    <lineage>
        <taxon>Bacteria</taxon>
        <taxon>Pseudomonadati</taxon>
        <taxon>Pseudomonadota</taxon>
        <taxon>Betaproteobacteria</taxon>
        <taxon>Burkholderiales</taxon>
        <taxon>Comamonadaceae</taxon>
        <taxon>Rhodoferax</taxon>
    </lineage>
</organism>
<protein>
    <submittedName>
        <fullName evidence="5">Type II secretion system protein E</fullName>
    </submittedName>
</protein>
<gene>
    <name evidence="5" type="ordered locus">Rfer_4400</name>
</gene>
<keyword evidence="3" id="KW-0067">ATP-binding</keyword>
<dbReference type="GO" id="GO:0016887">
    <property type="term" value="F:ATP hydrolysis activity"/>
    <property type="evidence" value="ECO:0007669"/>
    <property type="project" value="TreeGrafter"/>
</dbReference>
<dbReference type="InterPro" id="IPR037257">
    <property type="entry name" value="T2SS_E_N_sf"/>
</dbReference>
<dbReference type="KEGG" id="rfr:Rfer_4400"/>
<dbReference type="InterPro" id="IPR027417">
    <property type="entry name" value="P-loop_NTPase"/>
</dbReference>
<dbReference type="GO" id="GO:0005524">
    <property type="term" value="F:ATP binding"/>
    <property type="evidence" value="ECO:0007669"/>
    <property type="project" value="UniProtKB-KW"/>
</dbReference>
<proteinExistence type="inferred from homology"/>
<reference evidence="6" key="1">
    <citation type="submission" date="2006-02" db="EMBL/GenBank/DDBJ databases">
        <title>Complete sequence of plasmid 1 of Rhodoferax ferrireducens DSM 15236.</title>
        <authorList>
            <person name="Copeland A."/>
            <person name="Lucas S."/>
            <person name="Lapidus A."/>
            <person name="Barry K."/>
            <person name="Detter J.C."/>
            <person name="Glavina del Rio T."/>
            <person name="Hammon N."/>
            <person name="Israni S."/>
            <person name="Pitluck S."/>
            <person name="Brettin T."/>
            <person name="Bruce D."/>
            <person name="Han C."/>
            <person name="Tapia R."/>
            <person name="Gilna P."/>
            <person name="Kiss H."/>
            <person name="Schmutz J."/>
            <person name="Larimer F."/>
            <person name="Land M."/>
            <person name="Kyrpides N."/>
            <person name="Ivanova N."/>
            <person name="Richardson P."/>
        </authorList>
    </citation>
    <scope>NUCLEOTIDE SEQUENCE [LARGE SCALE GENOMIC DNA]</scope>
    <source>
        <strain evidence="6">ATCC BAA-621 / DSM 15236 / T118</strain>
        <plasmid evidence="6">Plasmid pDSM15236</plasmid>
    </source>
</reference>
<dbReference type="AlphaFoldDB" id="Q21Q59"/>
<evidence type="ECO:0000256" key="3">
    <source>
        <dbReference type="ARBA" id="ARBA00022840"/>
    </source>
</evidence>
<dbReference type="PANTHER" id="PTHR30258:SF1">
    <property type="entry name" value="PROTEIN TRANSPORT PROTEIN HOFB HOMOLOG"/>
    <property type="match status" value="1"/>
</dbReference>
<dbReference type="eggNOG" id="COG2804">
    <property type="taxonomic scope" value="Bacteria"/>
</dbReference>
<evidence type="ECO:0000256" key="1">
    <source>
        <dbReference type="ARBA" id="ARBA00006611"/>
    </source>
</evidence>
<dbReference type="EMBL" id="CP000268">
    <property type="protein sequence ID" value="ABD72086.1"/>
    <property type="molecule type" value="Genomic_DNA"/>
</dbReference>
<evidence type="ECO:0000313" key="6">
    <source>
        <dbReference type="Proteomes" id="UP000008332"/>
    </source>
</evidence>
<dbReference type="OrthoDB" id="9121879at2"/>
<dbReference type="InterPro" id="IPR003593">
    <property type="entry name" value="AAA+_ATPase"/>
</dbReference>
<dbReference type="Pfam" id="PF00437">
    <property type="entry name" value="T2SSE"/>
    <property type="match status" value="1"/>
</dbReference>
<dbReference type="SMART" id="SM00382">
    <property type="entry name" value="AAA"/>
    <property type="match status" value="1"/>
</dbReference>
<keyword evidence="6" id="KW-1185">Reference proteome</keyword>
<keyword evidence="5" id="KW-0614">Plasmid</keyword>
<dbReference type="GO" id="GO:0005886">
    <property type="term" value="C:plasma membrane"/>
    <property type="evidence" value="ECO:0007669"/>
    <property type="project" value="TreeGrafter"/>
</dbReference>
<comment type="similarity">
    <text evidence="1">Belongs to the GSP E family.</text>
</comment>
<evidence type="ECO:0000256" key="2">
    <source>
        <dbReference type="ARBA" id="ARBA00022741"/>
    </source>
</evidence>
<evidence type="ECO:0000259" key="4">
    <source>
        <dbReference type="SMART" id="SM00382"/>
    </source>
</evidence>
<dbReference type="SUPFAM" id="SSF52540">
    <property type="entry name" value="P-loop containing nucleoside triphosphate hydrolases"/>
    <property type="match status" value="1"/>
</dbReference>
<feature type="domain" description="AAA+ ATPase" evidence="4">
    <location>
        <begin position="311"/>
        <end position="431"/>
    </location>
</feature>
<accession>Q21Q59</accession>
<dbReference type="RefSeq" id="WP_011458653.1">
    <property type="nucleotide sequence ID" value="NC_007901.1"/>
</dbReference>
<name>Q21Q59_ALBFT</name>
<dbReference type="Proteomes" id="UP000008332">
    <property type="component" value="Plasmid unnamed1"/>
</dbReference>
<dbReference type="InterPro" id="IPR001482">
    <property type="entry name" value="T2SS/T4SS_dom"/>
</dbReference>
<geneLocation type="plasmid" evidence="6">
    <name>pDSM15236</name>
</geneLocation>